<reference evidence="1 2" key="1">
    <citation type="submission" date="2019-06" db="EMBL/GenBank/DDBJ databases">
        <title>Whole genome shotgun sequence of Vibrio comitans NBRC 102076.</title>
        <authorList>
            <person name="Hosoyama A."/>
            <person name="Uohara A."/>
            <person name="Ohji S."/>
            <person name="Ichikawa N."/>
        </authorList>
    </citation>
    <scope>NUCLEOTIDE SEQUENCE [LARGE SCALE GENOMIC DNA]</scope>
    <source>
        <strain evidence="1 2">NBRC 102076</strain>
    </source>
</reference>
<dbReference type="Proteomes" id="UP000318242">
    <property type="component" value="Unassembled WGS sequence"/>
</dbReference>
<comment type="caution">
    <text evidence="1">The sequence shown here is derived from an EMBL/GenBank/DDBJ whole genome shotgun (WGS) entry which is preliminary data.</text>
</comment>
<proteinExistence type="predicted"/>
<dbReference type="EMBL" id="BJLH01000001">
    <property type="protein sequence ID" value="GEA59122.1"/>
    <property type="molecule type" value="Genomic_DNA"/>
</dbReference>
<evidence type="ECO:0000313" key="1">
    <source>
        <dbReference type="EMBL" id="GEA59122.1"/>
    </source>
</evidence>
<protein>
    <submittedName>
        <fullName evidence="1">Uncharacterized protein</fullName>
    </submittedName>
</protein>
<dbReference type="AlphaFoldDB" id="A0A4Y3IJD5"/>
<sequence length="50" mass="5697">MLDKKWLCTGIAIKNRLVTYVSADLMSDKFSFGIIDHHLLMVVFDVLGLK</sequence>
<keyword evidence="2" id="KW-1185">Reference proteome</keyword>
<evidence type="ECO:0000313" key="2">
    <source>
        <dbReference type="Proteomes" id="UP000318242"/>
    </source>
</evidence>
<gene>
    <name evidence="1" type="ORF">VCO01S_03150</name>
</gene>
<name>A0A4Y3IJD5_9VIBR</name>
<organism evidence="1 2">
    <name type="scientific">Vibrio comitans NBRC 102076</name>
    <dbReference type="NCBI Taxonomy" id="1219078"/>
    <lineage>
        <taxon>Bacteria</taxon>
        <taxon>Pseudomonadati</taxon>
        <taxon>Pseudomonadota</taxon>
        <taxon>Gammaproteobacteria</taxon>
        <taxon>Vibrionales</taxon>
        <taxon>Vibrionaceae</taxon>
        <taxon>Vibrio</taxon>
    </lineage>
</organism>
<accession>A0A4Y3IJD5</accession>